<dbReference type="InterPro" id="IPR018060">
    <property type="entry name" value="HTH_AraC"/>
</dbReference>
<keyword evidence="1" id="KW-0805">Transcription regulation</keyword>
<dbReference type="Gene3D" id="3.40.50.880">
    <property type="match status" value="1"/>
</dbReference>
<dbReference type="Gene3D" id="1.10.10.60">
    <property type="entry name" value="Homeodomain-like"/>
    <property type="match status" value="2"/>
</dbReference>
<proteinExistence type="predicted"/>
<evidence type="ECO:0000256" key="2">
    <source>
        <dbReference type="ARBA" id="ARBA00023163"/>
    </source>
</evidence>
<reference evidence="5" key="1">
    <citation type="submission" date="2014-04" db="EMBL/GenBank/DDBJ databases">
        <title>In planta biocontrol of soil-borne Fusarium wilt of banana through a plant endophytic bacterium, Burkholderia cenocepacia 869T2.</title>
        <authorList>
            <person name="Ho Y.-N."/>
            <person name="Chiang H.-M."/>
            <person name="Chao C.-P."/>
            <person name="Su C.-C."/>
            <person name="Hsu H.-F."/>
            <person name="Guo C.-T."/>
            <person name="Hsieh J.-L."/>
            <person name="Huang C.-C."/>
        </authorList>
    </citation>
    <scope>NUCLEOTIDE SEQUENCE [LARGE SCALE GENOMIC DNA]</scope>
    <source>
        <strain evidence="5">869T2</strain>
    </source>
</reference>
<dbReference type="InterPro" id="IPR052158">
    <property type="entry name" value="INH-QAR"/>
</dbReference>
<dbReference type="CDD" id="cd03137">
    <property type="entry name" value="GATase1_AraC_1"/>
    <property type="match status" value="1"/>
</dbReference>
<dbReference type="SMART" id="SM00342">
    <property type="entry name" value="HTH_ARAC"/>
    <property type="match status" value="1"/>
</dbReference>
<dbReference type="InterPro" id="IPR002818">
    <property type="entry name" value="DJ-1/PfpI"/>
</dbReference>
<dbReference type="SUPFAM" id="SSF46689">
    <property type="entry name" value="Homeodomain-like"/>
    <property type="match status" value="2"/>
</dbReference>
<dbReference type="PANTHER" id="PTHR43130:SF3">
    <property type="entry name" value="HTH-TYPE TRANSCRIPTIONAL REGULATOR RV1931C"/>
    <property type="match status" value="1"/>
</dbReference>
<dbReference type="InterPro" id="IPR029062">
    <property type="entry name" value="Class_I_gatase-like"/>
</dbReference>
<dbReference type="GO" id="GO:0043565">
    <property type="term" value="F:sequence-specific DNA binding"/>
    <property type="evidence" value="ECO:0007669"/>
    <property type="project" value="InterPro"/>
</dbReference>
<dbReference type="Pfam" id="PF01965">
    <property type="entry name" value="DJ-1_PfpI"/>
    <property type="match status" value="1"/>
</dbReference>
<organism evidence="5">
    <name type="scientific">Burkholderia cenocepacia</name>
    <dbReference type="NCBI Taxonomy" id="95486"/>
    <lineage>
        <taxon>Bacteria</taxon>
        <taxon>Pseudomonadati</taxon>
        <taxon>Pseudomonadota</taxon>
        <taxon>Betaproteobacteria</taxon>
        <taxon>Burkholderiales</taxon>
        <taxon>Burkholderiaceae</taxon>
        <taxon>Burkholderia</taxon>
        <taxon>Burkholderia cepacia complex</taxon>
    </lineage>
</organism>
<evidence type="ECO:0000313" key="5">
    <source>
        <dbReference type="EMBL" id="KEA55806.1"/>
    </source>
</evidence>
<evidence type="ECO:0000256" key="3">
    <source>
        <dbReference type="SAM" id="MobiDB-lite"/>
    </source>
</evidence>
<gene>
    <name evidence="5" type="ORF">DT99_30455</name>
</gene>
<sequence>MKKRLTHPAITIDLIIYEGFKLLDAVGPMSVFSYANIHLAELGRPPGYDVRIVASKVAPIASDSVASLTPTKSLSPLSVPHTAFVVGTRSIDDAVAQNPEIVDWFGSAVSRLQRTAGLCSGVFFLAAAGLLDGHRATTHWSVRDELKDRYPDVSIDEECIFLNDDWLWTSAGVTAGIDLALAMVEQDHGPELAHLVARDLVVYLKRSGTQSQLSVHLRVQQTSRIEIRHLQEWLLENITRKLSVAEMARYISMSERNFLRVFHEEMGMTPGRYLEKTRIDMASQLLRETSLPAKAIASHVGFGSYELMRRSFQKVLGISPSTCRSADEKTKPKNAAYASAQVPPADHRET</sequence>
<feature type="domain" description="HTH araC/xylS-type" evidence="4">
    <location>
        <begin position="228"/>
        <end position="326"/>
    </location>
</feature>
<name>A0A071MH62_9BURK</name>
<comment type="caution">
    <text evidence="5">The sequence shown here is derived from an EMBL/GenBank/DDBJ whole genome shotgun (WGS) entry which is preliminary data.</text>
</comment>
<dbReference type="OrthoDB" id="9177852at2"/>
<dbReference type="Pfam" id="PF12833">
    <property type="entry name" value="HTH_18"/>
    <property type="match status" value="1"/>
</dbReference>
<keyword evidence="2" id="KW-0804">Transcription</keyword>
<dbReference type="PROSITE" id="PS01124">
    <property type="entry name" value="HTH_ARAC_FAMILY_2"/>
    <property type="match status" value="1"/>
</dbReference>
<dbReference type="AlphaFoldDB" id="A0A071MH62"/>
<accession>A0A071MH62</accession>
<evidence type="ECO:0000259" key="4">
    <source>
        <dbReference type="PROSITE" id="PS01124"/>
    </source>
</evidence>
<feature type="region of interest" description="Disordered" evidence="3">
    <location>
        <begin position="323"/>
        <end position="350"/>
    </location>
</feature>
<evidence type="ECO:0000256" key="1">
    <source>
        <dbReference type="ARBA" id="ARBA00023015"/>
    </source>
</evidence>
<protein>
    <submittedName>
        <fullName evidence="5">AraC family transcriptional regulator</fullName>
    </submittedName>
</protein>
<dbReference type="PANTHER" id="PTHR43130">
    <property type="entry name" value="ARAC-FAMILY TRANSCRIPTIONAL REGULATOR"/>
    <property type="match status" value="1"/>
</dbReference>
<dbReference type="EMBL" id="JJOA01000035">
    <property type="protein sequence ID" value="KEA55806.1"/>
    <property type="molecule type" value="Genomic_DNA"/>
</dbReference>
<dbReference type="InterPro" id="IPR009057">
    <property type="entry name" value="Homeodomain-like_sf"/>
</dbReference>
<dbReference type="GO" id="GO:0003700">
    <property type="term" value="F:DNA-binding transcription factor activity"/>
    <property type="evidence" value="ECO:0007669"/>
    <property type="project" value="InterPro"/>
</dbReference>
<dbReference type="SUPFAM" id="SSF52317">
    <property type="entry name" value="Class I glutamine amidotransferase-like"/>
    <property type="match status" value="1"/>
</dbReference>